<dbReference type="PANTHER" id="PTHR28511:SF1">
    <property type="entry name" value="ENDONUCLEASE V"/>
    <property type="match status" value="1"/>
</dbReference>
<dbReference type="EMBL" id="PJQM01001593">
    <property type="protein sequence ID" value="RCI01960.1"/>
    <property type="molecule type" value="Genomic_DNA"/>
</dbReference>
<dbReference type="GO" id="GO:0016891">
    <property type="term" value="F:RNA endonuclease activity producing 5'-phosphomonoesters, hydrolytic mechanism"/>
    <property type="evidence" value="ECO:0007669"/>
    <property type="project" value="TreeGrafter"/>
</dbReference>
<evidence type="ECO:0000256" key="3">
    <source>
        <dbReference type="ARBA" id="ARBA00022722"/>
    </source>
</evidence>
<keyword evidence="7" id="KW-1185">Reference proteome</keyword>
<dbReference type="STRING" id="4846.A0A367KIJ4"/>
<dbReference type="GO" id="GO:0005730">
    <property type="term" value="C:nucleolus"/>
    <property type="evidence" value="ECO:0007669"/>
    <property type="project" value="TreeGrafter"/>
</dbReference>
<dbReference type="GO" id="GO:0003727">
    <property type="term" value="F:single-stranded RNA binding"/>
    <property type="evidence" value="ECO:0007669"/>
    <property type="project" value="TreeGrafter"/>
</dbReference>
<dbReference type="Gene3D" id="3.30.2170.10">
    <property type="entry name" value="archaeoglobus fulgidus dsm 4304 superfamily"/>
    <property type="match status" value="1"/>
</dbReference>
<keyword evidence="4" id="KW-0255">Endonuclease</keyword>
<proteinExistence type="predicted"/>
<dbReference type="InterPro" id="IPR007581">
    <property type="entry name" value="Endonuclease-V"/>
</dbReference>
<evidence type="ECO:0000256" key="4">
    <source>
        <dbReference type="ARBA" id="ARBA00022759"/>
    </source>
</evidence>
<evidence type="ECO:0000256" key="2">
    <source>
        <dbReference type="ARBA" id="ARBA00022490"/>
    </source>
</evidence>
<dbReference type="Proteomes" id="UP000253551">
    <property type="component" value="Unassembled WGS sequence"/>
</dbReference>
<evidence type="ECO:0000313" key="6">
    <source>
        <dbReference type="EMBL" id="RCI01960.1"/>
    </source>
</evidence>
<keyword evidence="3" id="KW-0540">Nuclease</keyword>
<organism evidence="6 7">
    <name type="scientific">Rhizopus stolonifer</name>
    <name type="common">Rhizopus nigricans</name>
    <dbReference type="NCBI Taxonomy" id="4846"/>
    <lineage>
        <taxon>Eukaryota</taxon>
        <taxon>Fungi</taxon>
        <taxon>Fungi incertae sedis</taxon>
        <taxon>Mucoromycota</taxon>
        <taxon>Mucoromycotina</taxon>
        <taxon>Mucoromycetes</taxon>
        <taxon>Mucorales</taxon>
        <taxon>Mucorineae</taxon>
        <taxon>Rhizopodaceae</taxon>
        <taxon>Rhizopus</taxon>
    </lineage>
</organism>
<dbReference type="OrthoDB" id="20018at2759"/>
<keyword evidence="2" id="KW-0963">Cytoplasm</keyword>
<sequence>NGLLHPRKFGIASHLGVLSDTPTIGVAKNFLAIPSEFDDLNEIKKAYKSKLLKKGDIYTLIGSATQSVYGAAVRTSDSAPNPVPCYMSEIPYSRAHSSCRFRK</sequence>
<accession>A0A367KIJ4</accession>
<dbReference type="GO" id="GO:0006281">
    <property type="term" value="P:DNA repair"/>
    <property type="evidence" value="ECO:0007669"/>
    <property type="project" value="InterPro"/>
</dbReference>
<dbReference type="GO" id="GO:0005737">
    <property type="term" value="C:cytoplasm"/>
    <property type="evidence" value="ECO:0007669"/>
    <property type="project" value="UniProtKB-SubCell"/>
</dbReference>
<evidence type="ECO:0000256" key="1">
    <source>
        <dbReference type="ARBA" id="ARBA00004496"/>
    </source>
</evidence>
<dbReference type="AlphaFoldDB" id="A0A367KIJ4"/>
<evidence type="ECO:0000256" key="5">
    <source>
        <dbReference type="ARBA" id="ARBA00022801"/>
    </source>
</evidence>
<dbReference type="PANTHER" id="PTHR28511">
    <property type="entry name" value="ENDONUCLEASE V"/>
    <property type="match status" value="1"/>
</dbReference>
<protein>
    <submittedName>
        <fullName evidence="6">Uncharacterized protein</fullName>
    </submittedName>
</protein>
<feature type="non-terminal residue" evidence="6">
    <location>
        <position position="1"/>
    </location>
</feature>
<name>A0A367KIJ4_RHIST</name>
<comment type="caution">
    <text evidence="6">The sequence shown here is derived from an EMBL/GenBank/DDBJ whole genome shotgun (WGS) entry which is preliminary data.</text>
</comment>
<comment type="subcellular location">
    <subcellularLocation>
        <location evidence="1">Cytoplasm</location>
    </subcellularLocation>
</comment>
<evidence type="ECO:0000313" key="7">
    <source>
        <dbReference type="Proteomes" id="UP000253551"/>
    </source>
</evidence>
<keyword evidence="5" id="KW-0378">Hydrolase</keyword>
<gene>
    <name evidence="6" type="ORF">CU098_000967</name>
</gene>
<reference evidence="6 7" key="1">
    <citation type="journal article" date="2018" name="G3 (Bethesda)">
        <title>Phylogenetic and Phylogenomic Definition of Rhizopus Species.</title>
        <authorList>
            <person name="Gryganskyi A.P."/>
            <person name="Golan J."/>
            <person name="Dolatabadi S."/>
            <person name="Mondo S."/>
            <person name="Robb S."/>
            <person name="Idnurm A."/>
            <person name="Muszewska A."/>
            <person name="Steczkiewicz K."/>
            <person name="Masonjones S."/>
            <person name="Liao H.L."/>
            <person name="Gajdeczka M.T."/>
            <person name="Anike F."/>
            <person name="Vuek A."/>
            <person name="Anishchenko I.M."/>
            <person name="Voigt K."/>
            <person name="de Hoog G.S."/>
            <person name="Smith M.E."/>
            <person name="Heitman J."/>
            <person name="Vilgalys R."/>
            <person name="Stajich J.E."/>
        </authorList>
    </citation>
    <scope>NUCLEOTIDE SEQUENCE [LARGE SCALE GENOMIC DNA]</scope>
    <source>
        <strain evidence="6 7">LSU 92-RS-03</strain>
    </source>
</reference>
<dbReference type="Pfam" id="PF04493">
    <property type="entry name" value="Endonuclease_5"/>
    <property type="match status" value="1"/>
</dbReference>